<dbReference type="SUPFAM" id="SSF53098">
    <property type="entry name" value="Ribonuclease H-like"/>
    <property type="match status" value="1"/>
</dbReference>
<dbReference type="EMBL" id="BAABRP010000005">
    <property type="protein sequence ID" value="GAA5513108.1"/>
    <property type="molecule type" value="Genomic_DNA"/>
</dbReference>
<proteinExistence type="predicted"/>
<accession>A0ABP9W999</accession>
<reference evidence="2 3" key="1">
    <citation type="submission" date="2024-02" db="EMBL/GenBank/DDBJ databases">
        <title>Deinococcus carri NBRC 110142.</title>
        <authorList>
            <person name="Ichikawa N."/>
            <person name="Katano-Makiyama Y."/>
            <person name="Hidaka K."/>
        </authorList>
    </citation>
    <scope>NUCLEOTIDE SEQUENCE [LARGE SCALE GENOMIC DNA]</scope>
    <source>
        <strain evidence="2 3">NBRC 110142</strain>
    </source>
</reference>
<dbReference type="InterPro" id="IPR001584">
    <property type="entry name" value="Integrase_cat-core"/>
</dbReference>
<keyword evidence="3" id="KW-1185">Reference proteome</keyword>
<evidence type="ECO:0000259" key="1">
    <source>
        <dbReference type="PROSITE" id="PS50994"/>
    </source>
</evidence>
<dbReference type="InterPro" id="IPR036397">
    <property type="entry name" value="RNaseH_sf"/>
</dbReference>
<dbReference type="Proteomes" id="UP001401887">
    <property type="component" value="Unassembled WGS sequence"/>
</dbReference>
<protein>
    <recommendedName>
        <fullName evidence="1">Integrase catalytic domain-containing protein</fullName>
    </recommendedName>
</protein>
<dbReference type="Gene3D" id="3.30.420.10">
    <property type="entry name" value="Ribonuclease H-like superfamily/Ribonuclease H"/>
    <property type="match status" value="1"/>
</dbReference>
<dbReference type="PROSITE" id="PS50994">
    <property type="entry name" value="INTEGRASE"/>
    <property type="match status" value="1"/>
</dbReference>
<feature type="domain" description="Integrase catalytic" evidence="1">
    <location>
        <begin position="240"/>
        <end position="476"/>
    </location>
</feature>
<gene>
    <name evidence="2" type="ORF">Dcar01_01834</name>
</gene>
<evidence type="ECO:0000313" key="2">
    <source>
        <dbReference type="EMBL" id="GAA5513108.1"/>
    </source>
</evidence>
<name>A0ABP9W999_9DEIO</name>
<organism evidence="2 3">
    <name type="scientific">Deinococcus carri</name>
    <dbReference type="NCBI Taxonomy" id="1211323"/>
    <lineage>
        <taxon>Bacteria</taxon>
        <taxon>Thermotogati</taxon>
        <taxon>Deinococcota</taxon>
        <taxon>Deinococci</taxon>
        <taxon>Deinococcales</taxon>
        <taxon>Deinococcaceae</taxon>
        <taxon>Deinococcus</taxon>
    </lineage>
</organism>
<dbReference type="RefSeq" id="WP_345464209.1">
    <property type="nucleotide sequence ID" value="NZ_BAABRP010000005.1"/>
</dbReference>
<evidence type="ECO:0000313" key="3">
    <source>
        <dbReference type="Proteomes" id="UP001401887"/>
    </source>
</evidence>
<dbReference type="InterPro" id="IPR012337">
    <property type="entry name" value="RNaseH-like_sf"/>
</dbReference>
<sequence length="705" mass="79798">MFDGEVYTVVGFAGATIRLRSVHDRISIASLSDVVATGDFKILDGEDEGESNDSFVSLDITAEQRQAATTRLAHLREAITGFRSGYAELALPGEPRDEYNPGLVGLTSRMRNKAEELEIGLRTLYRDKANYDKLGFIGLVDRRQIRPVNPTGRADHRLVAAIDQVIQDQKDKTNVGYGKLRRDIVKLLGREHGEGEVKIPSIPTLNKLITERSRGKYLNHSSKTRRGAASKPSTPYRRFEAQRPGEYVMIDSTPLDAFGMDPISLEWIPLQLVLAVDVYSRSILAWRIVHRDKQVDAALMLYDIIRPKRFHPHIPESSRWSRTYVGVPENIVVNLSETDLPEGVMAVPVIRPENVIVDRGKIYMSAVFERACVILGINVQPARPRTGSDKSYVERMFNTIGSMFLQYVPGYKGPNVWSRGTPEQVEEEAFSFVDELEVYFADWVCSFWQKRWHPGLWEEIAPGLKLTPNERYEEGITRAGFVYVPRNVNLYYELLPVAWVTVDDAGLRFKNMLYDGPVLDPCRHRTSPYGGEHEGKWPVSCDPRDLSRLFFYDLDSRSWQPVRRVHTMNPDRPFNDVTLGFVKSLILSRGGENLKPTREQVSRALDAVLDRMDDAVLEKRSERRLAARRLEEARQAARDRTGGNMTGTSLAATLTRMGESDFLPAPTSAPPRFVDGGSPMQLLDDALRDHTISGDNYNPDVWEDE</sequence>
<comment type="caution">
    <text evidence="2">The sequence shown here is derived from an EMBL/GenBank/DDBJ whole genome shotgun (WGS) entry which is preliminary data.</text>
</comment>